<proteinExistence type="predicted"/>
<feature type="transmembrane region" description="Helical" evidence="1">
    <location>
        <begin position="47"/>
        <end position="69"/>
    </location>
</feature>
<evidence type="ECO:0000313" key="3">
    <source>
        <dbReference type="EMBL" id="KRL06433.1"/>
    </source>
</evidence>
<dbReference type="OrthoDB" id="4990at2"/>
<protein>
    <recommendedName>
        <fullName evidence="2">DUF3298 domain-containing protein</fullName>
    </recommendedName>
</protein>
<name>A0A0R1MEZ2_9LACO</name>
<dbReference type="Proteomes" id="UP000051448">
    <property type="component" value="Unassembled WGS sequence"/>
</dbReference>
<dbReference type="AlphaFoldDB" id="A0A0R1MEZ2"/>
<dbReference type="EMBL" id="AZDX01000022">
    <property type="protein sequence ID" value="KRL06433.1"/>
    <property type="molecule type" value="Genomic_DNA"/>
</dbReference>
<keyword evidence="1" id="KW-0472">Membrane</keyword>
<dbReference type="InterPro" id="IPR037126">
    <property type="entry name" value="PdaC/RsiV-like_sf"/>
</dbReference>
<evidence type="ECO:0000256" key="1">
    <source>
        <dbReference type="SAM" id="Phobius"/>
    </source>
</evidence>
<dbReference type="Pfam" id="PF11738">
    <property type="entry name" value="DUF3298"/>
    <property type="match status" value="1"/>
</dbReference>
<sequence length="297" mass="34001">MKTTKDILSSFRKTYVSVPVSEDTKNHIIKTFASEEKKFFRKLRLIFWERFAAGTIGVFAICLLLAITIPPIRSFAAELPVIGKFVRILSGTNYHNNNSHHSINIKTPYIDSKNKALASLNKKYLADSKKKYQILEKDIKINKNKKISVTSSYQKLVDDRRFLVLERQSTKTMADSETTLLYDTIDKQAGTVVTLPLLFKSKHYITVISDQIEKQIKKQVKSSANKYYWTKKDLSEGVGTKGLILNAKHSFYINQNHQLVIVFQQFSIAPGYMGTPKFTIPTDSIKHLLINPNYLNK</sequence>
<keyword evidence="1" id="KW-0812">Transmembrane</keyword>
<dbReference type="InterPro" id="IPR021729">
    <property type="entry name" value="DUF3298"/>
</dbReference>
<dbReference type="RefSeq" id="WP_057869793.1">
    <property type="nucleotide sequence ID" value="NZ_AZDX01000022.1"/>
</dbReference>
<feature type="domain" description="DUF3298" evidence="2">
    <location>
        <begin position="198"/>
        <end position="282"/>
    </location>
</feature>
<reference evidence="3 4" key="1">
    <citation type="journal article" date="2015" name="Genome Announc.">
        <title>Expanding the biotechnology potential of lactobacilli through comparative genomics of 213 strains and associated genera.</title>
        <authorList>
            <person name="Sun Z."/>
            <person name="Harris H.M."/>
            <person name="McCann A."/>
            <person name="Guo C."/>
            <person name="Argimon S."/>
            <person name="Zhang W."/>
            <person name="Yang X."/>
            <person name="Jeffery I.B."/>
            <person name="Cooney J.C."/>
            <person name="Kagawa T.F."/>
            <person name="Liu W."/>
            <person name="Song Y."/>
            <person name="Salvetti E."/>
            <person name="Wrobel A."/>
            <person name="Rasinkangas P."/>
            <person name="Parkhill J."/>
            <person name="Rea M.C."/>
            <person name="O'Sullivan O."/>
            <person name="Ritari J."/>
            <person name="Douillard F.P."/>
            <person name="Paul Ross R."/>
            <person name="Yang R."/>
            <person name="Briner A.E."/>
            <person name="Felis G.E."/>
            <person name="de Vos W.M."/>
            <person name="Barrangou R."/>
            <person name="Klaenhammer T.R."/>
            <person name="Caufield P.W."/>
            <person name="Cui Y."/>
            <person name="Zhang H."/>
            <person name="O'Toole P.W."/>
        </authorList>
    </citation>
    <scope>NUCLEOTIDE SEQUENCE [LARGE SCALE GENOMIC DNA]</scope>
    <source>
        <strain evidence="3 4">DSM 19519</strain>
    </source>
</reference>
<keyword evidence="4" id="KW-1185">Reference proteome</keyword>
<dbReference type="STRING" id="1423759.FC92_GL000787"/>
<dbReference type="PATRIC" id="fig|1423759.3.peg.829"/>
<gene>
    <name evidence="3" type="ORF">FC92_GL000787</name>
</gene>
<dbReference type="GeneID" id="98309805"/>
<comment type="caution">
    <text evidence="3">The sequence shown here is derived from an EMBL/GenBank/DDBJ whole genome shotgun (WGS) entry which is preliminary data.</text>
</comment>
<dbReference type="Gene3D" id="3.30.565.40">
    <property type="entry name" value="Fervidobacterium nodosum Rt17-B1 like"/>
    <property type="match status" value="1"/>
</dbReference>
<evidence type="ECO:0000259" key="2">
    <source>
        <dbReference type="Pfam" id="PF11738"/>
    </source>
</evidence>
<dbReference type="Gene3D" id="3.90.640.20">
    <property type="entry name" value="Heat-shock cognate protein, ATPase"/>
    <property type="match status" value="1"/>
</dbReference>
<evidence type="ECO:0000313" key="4">
    <source>
        <dbReference type="Proteomes" id="UP000051448"/>
    </source>
</evidence>
<accession>A0A0R1MEZ2</accession>
<organism evidence="3 4">
    <name type="scientific">Liquorilactobacillus hordei DSM 19519</name>
    <dbReference type="NCBI Taxonomy" id="1423759"/>
    <lineage>
        <taxon>Bacteria</taxon>
        <taxon>Bacillati</taxon>
        <taxon>Bacillota</taxon>
        <taxon>Bacilli</taxon>
        <taxon>Lactobacillales</taxon>
        <taxon>Lactobacillaceae</taxon>
        <taxon>Liquorilactobacillus</taxon>
    </lineage>
</organism>
<keyword evidence="1" id="KW-1133">Transmembrane helix</keyword>